<proteinExistence type="inferred from homology"/>
<evidence type="ECO:0000256" key="6">
    <source>
        <dbReference type="ARBA" id="ARBA00023145"/>
    </source>
</evidence>
<dbReference type="EMBL" id="ODYU01006890">
    <property type="protein sequence ID" value="SOQ49140.1"/>
    <property type="molecule type" value="Genomic_DNA"/>
</dbReference>
<dbReference type="Gene3D" id="2.40.10.10">
    <property type="entry name" value="Trypsin-like serine proteases"/>
    <property type="match status" value="1"/>
</dbReference>
<dbReference type="InterPro" id="IPR033116">
    <property type="entry name" value="TRYPSIN_SER"/>
</dbReference>
<evidence type="ECO:0000259" key="9">
    <source>
        <dbReference type="PROSITE" id="PS50240"/>
    </source>
</evidence>
<reference evidence="10" key="1">
    <citation type="submission" date="2016-07" db="EMBL/GenBank/DDBJ databases">
        <authorList>
            <person name="Bretaudeau A."/>
        </authorList>
    </citation>
    <scope>NUCLEOTIDE SEQUENCE</scope>
    <source>
        <strain evidence="10">Rice</strain>
        <tissue evidence="10">Whole body</tissue>
    </source>
</reference>
<feature type="domain" description="Peptidase S1" evidence="9">
    <location>
        <begin position="71"/>
        <end position="296"/>
    </location>
</feature>
<comment type="similarity">
    <text evidence="1">Belongs to the peptidase S1 family.</text>
</comment>
<keyword evidence="2 8" id="KW-0645">Protease</keyword>
<protein>
    <submittedName>
        <fullName evidence="10">SFRICE_022518</fullName>
    </submittedName>
</protein>
<dbReference type="PROSITE" id="PS00134">
    <property type="entry name" value="TRYPSIN_HIS"/>
    <property type="match status" value="1"/>
</dbReference>
<dbReference type="CDD" id="cd00190">
    <property type="entry name" value="Tryp_SPc"/>
    <property type="match status" value="1"/>
</dbReference>
<gene>
    <name evidence="10" type="ORF">SFRICE_022518</name>
</gene>
<keyword evidence="7" id="KW-1015">Disulfide bond</keyword>
<dbReference type="PROSITE" id="PS50240">
    <property type="entry name" value="TRYPSIN_DOM"/>
    <property type="match status" value="1"/>
</dbReference>
<evidence type="ECO:0000256" key="3">
    <source>
        <dbReference type="ARBA" id="ARBA00022729"/>
    </source>
</evidence>
<dbReference type="Pfam" id="PF00089">
    <property type="entry name" value="Trypsin"/>
    <property type="match status" value="1"/>
</dbReference>
<dbReference type="PANTHER" id="PTHR24276">
    <property type="entry name" value="POLYSERASE-RELATED"/>
    <property type="match status" value="1"/>
</dbReference>
<dbReference type="FunFam" id="2.40.10.10:FF:000077">
    <property type="entry name" value="Predicted protein"/>
    <property type="match status" value="1"/>
</dbReference>
<dbReference type="PRINTS" id="PR00722">
    <property type="entry name" value="CHYMOTRYPSIN"/>
</dbReference>
<dbReference type="GO" id="GO:0004252">
    <property type="term" value="F:serine-type endopeptidase activity"/>
    <property type="evidence" value="ECO:0007669"/>
    <property type="project" value="InterPro"/>
</dbReference>
<dbReference type="SMART" id="SM00020">
    <property type="entry name" value="Tryp_SPc"/>
    <property type="match status" value="1"/>
</dbReference>
<keyword evidence="4 8" id="KW-0378">Hydrolase</keyword>
<evidence type="ECO:0000256" key="5">
    <source>
        <dbReference type="ARBA" id="ARBA00022825"/>
    </source>
</evidence>
<keyword evidence="5 8" id="KW-0720">Serine protease</keyword>
<dbReference type="InterPro" id="IPR001314">
    <property type="entry name" value="Peptidase_S1A"/>
</dbReference>
<evidence type="ECO:0000256" key="1">
    <source>
        <dbReference type="ARBA" id="ARBA00007664"/>
    </source>
</evidence>
<organism evidence="10">
    <name type="scientific">Spodoptera frugiperda</name>
    <name type="common">Fall armyworm</name>
    <dbReference type="NCBI Taxonomy" id="7108"/>
    <lineage>
        <taxon>Eukaryota</taxon>
        <taxon>Metazoa</taxon>
        <taxon>Ecdysozoa</taxon>
        <taxon>Arthropoda</taxon>
        <taxon>Hexapoda</taxon>
        <taxon>Insecta</taxon>
        <taxon>Pterygota</taxon>
        <taxon>Neoptera</taxon>
        <taxon>Endopterygota</taxon>
        <taxon>Lepidoptera</taxon>
        <taxon>Glossata</taxon>
        <taxon>Ditrysia</taxon>
        <taxon>Noctuoidea</taxon>
        <taxon>Noctuidae</taxon>
        <taxon>Amphipyrinae</taxon>
        <taxon>Spodoptera</taxon>
    </lineage>
</organism>
<dbReference type="InterPro" id="IPR018114">
    <property type="entry name" value="TRYPSIN_HIS"/>
</dbReference>
<evidence type="ECO:0000313" key="10">
    <source>
        <dbReference type="EMBL" id="SOQ49140.1"/>
    </source>
</evidence>
<dbReference type="InterPro" id="IPR043504">
    <property type="entry name" value="Peptidase_S1_PA_chymotrypsin"/>
</dbReference>
<name>A0A2H1W7U3_SPOFR</name>
<keyword evidence="6" id="KW-0865">Zymogen</keyword>
<evidence type="ECO:0000256" key="4">
    <source>
        <dbReference type="ARBA" id="ARBA00022801"/>
    </source>
</evidence>
<dbReference type="GO" id="GO:0006508">
    <property type="term" value="P:proteolysis"/>
    <property type="evidence" value="ECO:0007669"/>
    <property type="project" value="UniProtKB-KW"/>
</dbReference>
<keyword evidence="3" id="KW-0732">Signal</keyword>
<dbReference type="InterPro" id="IPR009003">
    <property type="entry name" value="Peptidase_S1_PA"/>
</dbReference>
<evidence type="ECO:0000256" key="7">
    <source>
        <dbReference type="ARBA" id="ARBA00023157"/>
    </source>
</evidence>
<accession>A0A2H1W7U3</accession>
<dbReference type="InterPro" id="IPR050430">
    <property type="entry name" value="Peptidase_S1"/>
</dbReference>
<dbReference type="PROSITE" id="PS00135">
    <property type="entry name" value="TRYPSIN_SER"/>
    <property type="match status" value="1"/>
</dbReference>
<dbReference type="PANTHER" id="PTHR24276:SF91">
    <property type="entry name" value="AT26814P-RELATED"/>
    <property type="match status" value="1"/>
</dbReference>
<sequence length="307" mass="33609">MHERCRREKLPRWPSGCKCDCQARGLGFDSQVGRSNTGLFSVFRKFFSGSTESGNVPVSSPTIKSLEDLKIVGGENIEITDAPYQVSLVRRGRHSCGGTIVAKDIIVTAAHCVMGSLANEFQIRAGSSYSEKGGQLYPVGEILWHPSFDYGKMDSDIAILWLPKPLVFSDKIRPVQLMGRGEEIKDGDDTIVTGWGNLYEIGGTPSTLQRVTVQKINEAICNDAYKPLYAITNHMLCAGAPGGGKDACQGDSGGPLVHNNKLAGVVSWGLGCARPEYPGVYSKVSALRSWLDDNIYQLRWKHIWRSI</sequence>
<dbReference type="AlphaFoldDB" id="A0A2H1W7U3"/>
<dbReference type="InterPro" id="IPR001254">
    <property type="entry name" value="Trypsin_dom"/>
</dbReference>
<evidence type="ECO:0000256" key="8">
    <source>
        <dbReference type="RuleBase" id="RU363034"/>
    </source>
</evidence>
<evidence type="ECO:0000256" key="2">
    <source>
        <dbReference type="ARBA" id="ARBA00022670"/>
    </source>
</evidence>
<dbReference type="SUPFAM" id="SSF50494">
    <property type="entry name" value="Trypsin-like serine proteases"/>
    <property type="match status" value="1"/>
</dbReference>